<accession>A0AAD2D843</accession>
<comment type="caution">
    <text evidence="1">The sequence shown here is derived from an EMBL/GenBank/DDBJ whole genome shotgun (WGS) entry which is preliminary data.</text>
</comment>
<gene>
    <name evidence="1" type="ORF">ECRASSUSDP1_LOCUS26002</name>
</gene>
<dbReference type="AlphaFoldDB" id="A0AAD2D843"/>
<dbReference type="EMBL" id="CAMPGE010026810">
    <property type="protein sequence ID" value="CAI2384472.1"/>
    <property type="molecule type" value="Genomic_DNA"/>
</dbReference>
<evidence type="ECO:0000313" key="2">
    <source>
        <dbReference type="Proteomes" id="UP001295684"/>
    </source>
</evidence>
<dbReference type="Proteomes" id="UP001295684">
    <property type="component" value="Unassembled WGS sequence"/>
</dbReference>
<organism evidence="1 2">
    <name type="scientific">Euplotes crassus</name>
    <dbReference type="NCBI Taxonomy" id="5936"/>
    <lineage>
        <taxon>Eukaryota</taxon>
        <taxon>Sar</taxon>
        <taxon>Alveolata</taxon>
        <taxon>Ciliophora</taxon>
        <taxon>Intramacronucleata</taxon>
        <taxon>Spirotrichea</taxon>
        <taxon>Hypotrichia</taxon>
        <taxon>Euplotida</taxon>
        <taxon>Euplotidae</taxon>
        <taxon>Moneuplotes</taxon>
    </lineage>
</organism>
<sequence length="499" mass="56744">MENYIVQGKNKLIKSNLLANPLKKFRKKTRACSQIPKHKSQKMFCKISKKENIAQIPKISCRITTNPMGKFKSSNVLGISGQNCVINDTPFDHITKQNFKQAVREIGSLASRHPGQVTFHRTKKGPESSDRGRNLNLYIKKALSQTKFRTRSREHKRNCSRINAESLNSISRNNSKRMYISADKEQASTCDAPRVRVMKQVDENQFDFPQNSLPLISKIYDFNPDEPTYSKCLLDVETYNKIVGRVPRSRISPSLKYSTENPGHKEAISSDLYSIGSLYSSKNLQTGIAWENGFSTENFRDMPSPGGRSHYGSKEIGLNQADNLRIEENGFYSQENSLSRNEKEFQKIKEKIVNNALFPRKYLKALKKSEIATIRGSEHTPPRMNRNKSLDLAGRKFKIYEDALIMLRSIQAAQVTSSTCTKQKQERSCSPYIKEKMLKFSRNRAGLKSSKTTNQTGSPQAISLDPHAHIFSLEGNETIELLHEQESAIIKNSVDSYKD</sequence>
<reference evidence="1" key="1">
    <citation type="submission" date="2023-07" db="EMBL/GenBank/DDBJ databases">
        <authorList>
            <consortium name="AG Swart"/>
            <person name="Singh M."/>
            <person name="Singh A."/>
            <person name="Seah K."/>
            <person name="Emmerich C."/>
        </authorList>
    </citation>
    <scope>NUCLEOTIDE SEQUENCE</scope>
    <source>
        <strain evidence="1">DP1</strain>
    </source>
</reference>
<evidence type="ECO:0000313" key="1">
    <source>
        <dbReference type="EMBL" id="CAI2384472.1"/>
    </source>
</evidence>
<protein>
    <submittedName>
        <fullName evidence="1">Uncharacterized protein</fullName>
    </submittedName>
</protein>
<keyword evidence="2" id="KW-1185">Reference proteome</keyword>
<proteinExistence type="predicted"/>
<name>A0AAD2D843_EUPCR</name>